<keyword evidence="15" id="KW-1185">Reference proteome</keyword>
<dbReference type="GO" id="GO:0051301">
    <property type="term" value="P:cell division"/>
    <property type="evidence" value="ECO:0007669"/>
    <property type="project" value="UniProtKB-KW"/>
</dbReference>
<dbReference type="InterPro" id="IPR037041">
    <property type="entry name" value="Trigger_fac_C_sf"/>
</dbReference>
<keyword evidence="8 11" id="KW-0413">Isomerase</keyword>
<comment type="domain">
    <text evidence="11">Consists of 3 domains; the N-terminus binds the ribosome, the middle domain has PPIase activity, while the C-terminus has intrinsic chaperone activity on its own.</text>
</comment>
<dbReference type="EC" id="5.2.1.8" evidence="3 11"/>
<evidence type="ECO:0000256" key="9">
    <source>
        <dbReference type="ARBA" id="ARBA00023306"/>
    </source>
</evidence>
<evidence type="ECO:0000256" key="1">
    <source>
        <dbReference type="ARBA" id="ARBA00000971"/>
    </source>
</evidence>
<dbReference type="Gene3D" id="3.10.50.40">
    <property type="match status" value="1"/>
</dbReference>
<dbReference type="InterPro" id="IPR046357">
    <property type="entry name" value="PPIase_dom_sf"/>
</dbReference>
<reference evidence="14 15" key="1">
    <citation type="submission" date="2019-03" db="EMBL/GenBank/DDBJ databases">
        <title>Genomic Encyclopedia of Type Strains, Phase IV (KMG-IV): sequencing the most valuable type-strain genomes for metagenomic binning, comparative biology and taxonomic classification.</title>
        <authorList>
            <person name="Goeker M."/>
        </authorList>
    </citation>
    <scope>NUCLEOTIDE SEQUENCE [LARGE SCALE GENOMIC DNA]</scope>
    <source>
        <strain evidence="14 15">DSM 21944</strain>
    </source>
</reference>
<evidence type="ECO:0000256" key="2">
    <source>
        <dbReference type="ARBA" id="ARBA00005464"/>
    </source>
</evidence>
<dbReference type="InterPro" id="IPR008880">
    <property type="entry name" value="Trigger_fac_C"/>
</dbReference>
<keyword evidence="11" id="KW-0963">Cytoplasm</keyword>
<dbReference type="GO" id="GO:0051083">
    <property type="term" value="P:'de novo' cotranslational protein folding"/>
    <property type="evidence" value="ECO:0007669"/>
    <property type="project" value="TreeGrafter"/>
</dbReference>
<evidence type="ECO:0000256" key="3">
    <source>
        <dbReference type="ARBA" id="ARBA00013194"/>
    </source>
</evidence>
<dbReference type="InterPro" id="IPR008881">
    <property type="entry name" value="Trigger_fac_ribosome-bd_bac"/>
</dbReference>
<dbReference type="Proteomes" id="UP000294599">
    <property type="component" value="Unassembled WGS sequence"/>
</dbReference>
<dbReference type="GO" id="GO:0043022">
    <property type="term" value="F:ribosome binding"/>
    <property type="evidence" value="ECO:0007669"/>
    <property type="project" value="TreeGrafter"/>
</dbReference>
<accession>A0A4R3LST8</accession>
<keyword evidence="7 11" id="KW-0143">Chaperone</keyword>
<dbReference type="SUPFAM" id="SSF54534">
    <property type="entry name" value="FKBP-like"/>
    <property type="match status" value="1"/>
</dbReference>
<dbReference type="Pfam" id="PF05698">
    <property type="entry name" value="Trigger_C"/>
    <property type="match status" value="1"/>
</dbReference>
<dbReference type="Pfam" id="PF05697">
    <property type="entry name" value="Trigger_N"/>
    <property type="match status" value="1"/>
</dbReference>
<evidence type="ECO:0000259" key="12">
    <source>
        <dbReference type="Pfam" id="PF05697"/>
    </source>
</evidence>
<dbReference type="PANTHER" id="PTHR30560:SF3">
    <property type="entry name" value="TRIGGER FACTOR-LIKE PROTEIN TIG, CHLOROPLASTIC"/>
    <property type="match status" value="1"/>
</dbReference>
<evidence type="ECO:0000256" key="11">
    <source>
        <dbReference type="HAMAP-Rule" id="MF_00303"/>
    </source>
</evidence>
<comment type="function">
    <text evidence="11">Involved in protein export. Acts as a chaperone by maintaining the newly synthesized protein in an open conformation. Functions as a peptidyl-prolyl cis-trans isomerase.</text>
</comment>
<feature type="domain" description="Trigger factor C-terminal" evidence="13">
    <location>
        <begin position="263"/>
        <end position="418"/>
    </location>
</feature>
<dbReference type="SUPFAM" id="SSF102735">
    <property type="entry name" value="Trigger factor ribosome-binding domain"/>
    <property type="match status" value="1"/>
</dbReference>
<dbReference type="OrthoDB" id="9767721at2"/>
<comment type="subcellular location">
    <subcellularLocation>
        <location evidence="11">Cytoplasm</location>
    </subcellularLocation>
    <text evidence="11">About half TF is bound to the ribosome near the polypeptide exit tunnel while the other half is free in the cytoplasm.</text>
</comment>
<comment type="caution">
    <text evidence="14">The sequence shown here is derived from an EMBL/GenBank/DDBJ whole genome shotgun (WGS) entry which is preliminary data.</text>
</comment>
<dbReference type="HAMAP" id="MF_00303">
    <property type="entry name" value="Trigger_factor_Tig"/>
    <property type="match status" value="1"/>
</dbReference>
<dbReference type="Gene3D" id="1.10.3120.10">
    <property type="entry name" value="Trigger factor, C-terminal domain"/>
    <property type="match status" value="1"/>
</dbReference>
<dbReference type="NCBIfam" id="TIGR00115">
    <property type="entry name" value="tig"/>
    <property type="match status" value="1"/>
</dbReference>
<dbReference type="EMBL" id="SMAF01000001">
    <property type="protein sequence ID" value="TCT01317.1"/>
    <property type="molecule type" value="Genomic_DNA"/>
</dbReference>
<evidence type="ECO:0000256" key="8">
    <source>
        <dbReference type="ARBA" id="ARBA00023235"/>
    </source>
</evidence>
<dbReference type="GO" id="GO:0043335">
    <property type="term" value="P:protein unfolding"/>
    <property type="evidence" value="ECO:0007669"/>
    <property type="project" value="TreeGrafter"/>
</dbReference>
<dbReference type="Gene3D" id="3.30.70.1050">
    <property type="entry name" value="Trigger factor ribosome-binding domain"/>
    <property type="match status" value="1"/>
</dbReference>
<proteinExistence type="inferred from homology"/>
<dbReference type="PANTHER" id="PTHR30560">
    <property type="entry name" value="TRIGGER FACTOR CHAPERONE AND PEPTIDYL-PROLYL CIS/TRANS ISOMERASE"/>
    <property type="match status" value="1"/>
</dbReference>
<dbReference type="InterPro" id="IPR005215">
    <property type="entry name" value="Trig_fac"/>
</dbReference>
<dbReference type="InterPro" id="IPR036611">
    <property type="entry name" value="Trigger_fac_ribosome-bd_sf"/>
</dbReference>
<evidence type="ECO:0000256" key="6">
    <source>
        <dbReference type="ARBA" id="ARBA00023110"/>
    </source>
</evidence>
<evidence type="ECO:0000256" key="10">
    <source>
        <dbReference type="ARBA" id="ARBA00029986"/>
    </source>
</evidence>
<evidence type="ECO:0000256" key="4">
    <source>
        <dbReference type="ARBA" id="ARBA00016902"/>
    </source>
</evidence>
<evidence type="ECO:0000256" key="7">
    <source>
        <dbReference type="ARBA" id="ARBA00023186"/>
    </source>
</evidence>
<name>A0A4R3LST8_9GAMM</name>
<feature type="domain" description="Trigger factor ribosome-binding bacterial" evidence="12">
    <location>
        <begin position="1"/>
        <end position="144"/>
    </location>
</feature>
<comment type="catalytic activity">
    <reaction evidence="1 11">
        <text>[protein]-peptidylproline (omega=180) = [protein]-peptidylproline (omega=0)</text>
        <dbReference type="Rhea" id="RHEA:16237"/>
        <dbReference type="Rhea" id="RHEA-COMP:10747"/>
        <dbReference type="Rhea" id="RHEA-COMP:10748"/>
        <dbReference type="ChEBI" id="CHEBI:83833"/>
        <dbReference type="ChEBI" id="CHEBI:83834"/>
        <dbReference type="EC" id="5.2.1.8"/>
    </reaction>
</comment>
<gene>
    <name evidence="11" type="primary">tig</name>
    <name evidence="14" type="ORF">EDC25_101184</name>
</gene>
<keyword evidence="5 11" id="KW-0132">Cell division</keyword>
<organism evidence="14 15">
    <name type="scientific">Pseudofulvimonas gallinarii</name>
    <dbReference type="NCBI Taxonomy" id="634155"/>
    <lineage>
        <taxon>Bacteria</taxon>
        <taxon>Pseudomonadati</taxon>
        <taxon>Pseudomonadota</taxon>
        <taxon>Gammaproteobacteria</taxon>
        <taxon>Lysobacterales</taxon>
        <taxon>Rhodanobacteraceae</taxon>
        <taxon>Pseudofulvimonas</taxon>
    </lineage>
</organism>
<keyword evidence="9 11" id="KW-0131">Cell cycle</keyword>
<dbReference type="AlphaFoldDB" id="A0A4R3LST8"/>
<sequence>MQISLENTGTFERKLTVTLPSSRLDDVVRSRLQDLSREVRLKGFRPGKVPMSVIQKRYGNQVREEALGELIRDSFGEALRQENLRPAMSPRITPVGDIGGEQFAYTAEFEVLPELATIDVSGLSIERVQSNVEDADIDRMIETLRLQRRTWNPVERGAGNGDMVLFEHHAQAGDARFPVEGNERAGTILGSGAMLPAFETELAGLQVGDEKTFKVEFPADWRNNPELAGKTADVTVKVTKVHESRVPEVDADFIKSFGIADGSVEQFRSDVRANLQRELNSAIAGRLKQSVIDKLLAAYPDLEVPKGMVSMEAAALHADAQRTFAQAQQAGRQLPPVPAVEAFEETALRRVRAAVLIGAIAQQNDIRLEESRLREALATIASTYEDPEEVIQLYYSNQQLMGGLQQRVMEDQVAEWVAEKAKVEVREIPFTEVMNPQTA</sequence>
<comment type="similarity">
    <text evidence="2 11">Belongs to the FKBP-type PPIase family. Tig subfamily.</text>
</comment>
<keyword evidence="6 11" id="KW-0697">Rotamase</keyword>
<dbReference type="GO" id="GO:0003755">
    <property type="term" value="F:peptidyl-prolyl cis-trans isomerase activity"/>
    <property type="evidence" value="ECO:0007669"/>
    <property type="project" value="UniProtKB-UniRule"/>
</dbReference>
<dbReference type="GO" id="GO:0015031">
    <property type="term" value="P:protein transport"/>
    <property type="evidence" value="ECO:0007669"/>
    <property type="project" value="UniProtKB-UniRule"/>
</dbReference>
<evidence type="ECO:0000313" key="14">
    <source>
        <dbReference type="EMBL" id="TCT01317.1"/>
    </source>
</evidence>
<dbReference type="RefSeq" id="WP_123521769.1">
    <property type="nucleotide sequence ID" value="NZ_JBHLWF010000005.1"/>
</dbReference>
<dbReference type="PIRSF" id="PIRSF003095">
    <property type="entry name" value="Trigger_factor"/>
    <property type="match status" value="1"/>
</dbReference>
<protein>
    <recommendedName>
        <fullName evidence="4 11">Trigger factor</fullName>
        <shortName evidence="11">TF</shortName>
        <ecNumber evidence="3 11">5.2.1.8</ecNumber>
    </recommendedName>
    <alternativeName>
        <fullName evidence="10 11">PPIase</fullName>
    </alternativeName>
</protein>
<dbReference type="SUPFAM" id="SSF109998">
    <property type="entry name" value="Triger factor/SurA peptide-binding domain-like"/>
    <property type="match status" value="1"/>
</dbReference>
<evidence type="ECO:0000256" key="5">
    <source>
        <dbReference type="ARBA" id="ARBA00022618"/>
    </source>
</evidence>
<dbReference type="GO" id="GO:0044183">
    <property type="term" value="F:protein folding chaperone"/>
    <property type="evidence" value="ECO:0007669"/>
    <property type="project" value="TreeGrafter"/>
</dbReference>
<evidence type="ECO:0000313" key="15">
    <source>
        <dbReference type="Proteomes" id="UP000294599"/>
    </source>
</evidence>
<evidence type="ECO:0000259" key="13">
    <source>
        <dbReference type="Pfam" id="PF05698"/>
    </source>
</evidence>
<dbReference type="GO" id="GO:0005737">
    <property type="term" value="C:cytoplasm"/>
    <property type="evidence" value="ECO:0007669"/>
    <property type="project" value="UniProtKB-SubCell"/>
</dbReference>
<dbReference type="InterPro" id="IPR027304">
    <property type="entry name" value="Trigger_fact/SurA_dom_sf"/>
</dbReference>